<dbReference type="Proteomes" id="UP001521137">
    <property type="component" value="Unassembled WGS sequence"/>
</dbReference>
<keyword evidence="3" id="KW-1185">Reference proteome</keyword>
<accession>A0ABS9DAS3</accession>
<dbReference type="Pfam" id="PF13360">
    <property type="entry name" value="PQQ_2"/>
    <property type="match status" value="1"/>
</dbReference>
<name>A0ABS9DAS3_9ALTE</name>
<evidence type="ECO:0000259" key="1">
    <source>
        <dbReference type="Pfam" id="PF13360"/>
    </source>
</evidence>
<feature type="domain" description="Pyrrolo-quinoline quinone repeat" evidence="1">
    <location>
        <begin position="6"/>
        <end position="97"/>
    </location>
</feature>
<organism evidence="2 3">
    <name type="scientific">Paraglaciecola algarum</name>
    <dbReference type="NCBI Taxonomy" id="3050085"/>
    <lineage>
        <taxon>Bacteria</taxon>
        <taxon>Pseudomonadati</taxon>
        <taxon>Pseudomonadota</taxon>
        <taxon>Gammaproteobacteria</taxon>
        <taxon>Alteromonadales</taxon>
        <taxon>Alteromonadaceae</taxon>
        <taxon>Paraglaciecola</taxon>
    </lineage>
</organism>
<protein>
    <submittedName>
        <fullName evidence="2">PQQ-binding-like beta-propeller repeat protein</fullName>
    </submittedName>
</protein>
<gene>
    <name evidence="2" type="ORF">L0668_18210</name>
</gene>
<reference evidence="2 3" key="1">
    <citation type="submission" date="2022-01" db="EMBL/GenBank/DDBJ databases">
        <title>Paraglaciecola sp. G1-23.</title>
        <authorList>
            <person name="Jin M.S."/>
            <person name="Han D.M."/>
            <person name="Kim H.M."/>
            <person name="Jeon C.O."/>
        </authorList>
    </citation>
    <scope>NUCLEOTIDE SEQUENCE [LARGE SCALE GENOMIC DNA]</scope>
    <source>
        <strain evidence="2 3">G1-23</strain>
    </source>
</reference>
<dbReference type="InterPro" id="IPR011047">
    <property type="entry name" value="Quinoprotein_ADH-like_sf"/>
</dbReference>
<dbReference type="EMBL" id="JAKGAS010000014">
    <property type="protein sequence ID" value="MCF2950058.1"/>
    <property type="molecule type" value="Genomic_DNA"/>
</dbReference>
<dbReference type="InterPro" id="IPR002372">
    <property type="entry name" value="PQQ_rpt_dom"/>
</dbReference>
<comment type="caution">
    <text evidence="2">The sequence shown here is derived from an EMBL/GenBank/DDBJ whole genome shotgun (WGS) entry which is preliminary data.</text>
</comment>
<dbReference type="RefSeq" id="WP_235314159.1">
    <property type="nucleotide sequence ID" value="NZ_JAKGAS010000014.1"/>
</dbReference>
<evidence type="ECO:0000313" key="3">
    <source>
        <dbReference type="Proteomes" id="UP001521137"/>
    </source>
</evidence>
<dbReference type="SUPFAM" id="SSF50998">
    <property type="entry name" value="Quinoprotein alcohol dehydrogenase-like"/>
    <property type="match status" value="1"/>
</dbReference>
<evidence type="ECO:0000313" key="2">
    <source>
        <dbReference type="EMBL" id="MCF2950058.1"/>
    </source>
</evidence>
<dbReference type="InterPro" id="IPR015943">
    <property type="entry name" value="WD40/YVTN_repeat-like_dom_sf"/>
</dbReference>
<dbReference type="Gene3D" id="2.130.10.10">
    <property type="entry name" value="YVTN repeat-like/Quinoprotein amine dehydrogenase"/>
    <property type="match status" value="1"/>
</dbReference>
<sequence>MDKLYLGIDGKAVCIDKKTGNIIWSTKLKSSSAVTNVFYDDGFIYAYSGGHLFCVDSKTGEIKWENGLSGYGYGACIMASESQNAAAIADQVAAQAQQAVAASIVVASTTTQSSN</sequence>
<proteinExistence type="predicted"/>